<evidence type="ECO:0000256" key="5">
    <source>
        <dbReference type="HAMAP-Rule" id="MF_01092"/>
    </source>
</evidence>
<dbReference type="RefSeq" id="WP_345487645.1">
    <property type="nucleotide sequence ID" value="NZ_BAABHY010000001.1"/>
</dbReference>
<protein>
    <recommendedName>
        <fullName evidence="5">Cell division protein ZapD</fullName>
    </recommendedName>
    <alternativeName>
        <fullName evidence="5">Z ring-associated protein D</fullName>
    </alternativeName>
</protein>
<keyword evidence="1 5" id="KW-0963">Cytoplasm</keyword>
<proteinExistence type="inferred from homology"/>
<dbReference type="PANTHER" id="PTHR39455:SF1">
    <property type="entry name" value="CELL DIVISION PROTEIN ZAPD"/>
    <property type="match status" value="1"/>
</dbReference>
<dbReference type="InterPro" id="IPR009777">
    <property type="entry name" value="ZapD"/>
</dbReference>
<comment type="subunit">
    <text evidence="5">Interacts with FtsZ.</text>
</comment>
<comment type="similarity">
    <text evidence="5">Belongs to the ZapD family.</text>
</comment>
<dbReference type="Gene3D" id="1.10.3900.10">
    <property type="entry name" value="YacF-like"/>
    <property type="match status" value="1"/>
</dbReference>
<comment type="subcellular location">
    <subcellularLocation>
        <location evidence="5">Cytoplasm</location>
    </subcellularLocation>
    <text evidence="5">Localizes to mid-cell in an FtsZ-dependent manner.</text>
</comment>
<organism evidence="6 7">
    <name type="scientific">Orbus sasakiae</name>
    <dbReference type="NCBI Taxonomy" id="1078475"/>
    <lineage>
        <taxon>Bacteria</taxon>
        <taxon>Pseudomonadati</taxon>
        <taxon>Pseudomonadota</taxon>
        <taxon>Gammaproteobacteria</taxon>
        <taxon>Orbales</taxon>
        <taxon>Orbaceae</taxon>
        <taxon>Orbus</taxon>
    </lineage>
</organism>
<dbReference type="Pfam" id="PF07072">
    <property type="entry name" value="ZapD"/>
    <property type="match status" value="1"/>
</dbReference>
<dbReference type="Gene3D" id="2.60.440.10">
    <property type="entry name" value="YacF-like domains"/>
    <property type="match status" value="1"/>
</dbReference>
<evidence type="ECO:0000256" key="2">
    <source>
        <dbReference type="ARBA" id="ARBA00022618"/>
    </source>
</evidence>
<evidence type="ECO:0000313" key="7">
    <source>
        <dbReference type="Proteomes" id="UP001500171"/>
    </source>
</evidence>
<reference evidence="7" key="1">
    <citation type="journal article" date="2019" name="Int. J. Syst. Evol. Microbiol.">
        <title>The Global Catalogue of Microorganisms (GCM) 10K type strain sequencing project: providing services to taxonomists for standard genome sequencing and annotation.</title>
        <authorList>
            <consortium name="The Broad Institute Genomics Platform"/>
            <consortium name="The Broad Institute Genome Sequencing Center for Infectious Disease"/>
            <person name="Wu L."/>
            <person name="Ma J."/>
        </authorList>
    </citation>
    <scope>NUCLEOTIDE SEQUENCE [LARGE SCALE GENOMIC DNA]</scope>
    <source>
        <strain evidence="7">JCM 18050</strain>
    </source>
</reference>
<evidence type="ECO:0000256" key="1">
    <source>
        <dbReference type="ARBA" id="ARBA00022490"/>
    </source>
</evidence>
<dbReference type="PANTHER" id="PTHR39455">
    <property type="entry name" value="CELL DIVISION PROTEIN ZAPD"/>
    <property type="match status" value="1"/>
</dbReference>
<keyword evidence="3 5" id="KW-0717">Septation</keyword>
<dbReference type="InterPro" id="IPR036268">
    <property type="entry name" value="ZapD_sf"/>
</dbReference>
<evidence type="ECO:0000256" key="4">
    <source>
        <dbReference type="ARBA" id="ARBA00023306"/>
    </source>
</evidence>
<keyword evidence="4 5" id="KW-0131">Cell cycle</keyword>
<dbReference type="GO" id="GO:0051301">
    <property type="term" value="P:cell division"/>
    <property type="evidence" value="ECO:0007669"/>
    <property type="project" value="UniProtKB-KW"/>
</dbReference>
<comment type="caution">
    <text evidence="6">The sequence shown here is derived from an EMBL/GenBank/DDBJ whole genome shotgun (WGS) entry which is preliminary data.</text>
</comment>
<keyword evidence="2 5" id="KW-0132">Cell division</keyword>
<dbReference type="EMBL" id="BAABHY010000001">
    <property type="protein sequence ID" value="GAA5104074.1"/>
    <property type="molecule type" value="Genomic_DNA"/>
</dbReference>
<dbReference type="HAMAP" id="MF_01092">
    <property type="entry name" value="ZapD"/>
    <property type="match status" value="1"/>
</dbReference>
<comment type="function">
    <text evidence="5">Cell division factor that enhances FtsZ-ring assembly. Directly interacts with FtsZ and promotes bundling of FtsZ protofilaments, with a reduction in FtsZ GTPase activity.</text>
</comment>
<name>A0ABP9MZZ1_9GAMM</name>
<evidence type="ECO:0000313" key="6">
    <source>
        <dbReference type="EMBL" id="GAA5104074.1"/>
    </source>
</evidence>
<sequence>MENAKTMVIFEHPLNEKMRTWLRIEFLIKQLEQNKHFSTHNALLFFHSLAELLEIVERNDIRGDLSKDIEEQKQKLSVWLNVQGVDTSLLNALLGKLNSILSELTIAPKLGQSLKEDRLIMAIRKRLAIPGGCCSFDLPSFYLWLQQTQTYRDNQVSLWLNSFSTLYQAISLYMQLVRQSGNFKSFTCNNNFYQNPNDVAHLLRIRISLDKGLYPQVSGNAARYAIRFVGLDSPNDQKIETNCVEFELANC</sequence>
<evidence type="ECO:0000256" key="3">
    <source>
        <dbReference type="ARBA" id="ARBA00023210"/>
    </source>
</evidence>
<dbReference type="Proteomes" id="UP001500171">
    <property type="component" value="Unassembled WGS sequence"/>
</dbReference>
<dbReference type="SUPFAM" id="SSF160950">
    <property type="entry name" value="YacF-like"/>
    <property type="match status" value="1"/>
</dbReference>
<gene>
    <name evidence="5 6" type="primary">zapD</name>
    <name evidence="6" type="ORF">GCM10023211_01150</name>
</gene>
<dbReference type="InterPro" id="IPR027462">
    <property type="entry name" value="ZapD_C"/>
</dbReference>
<accession>A0ABP9MZZ1</accession>
<keyword evidence="7" id="KW-1185">Reference proteome</keyword>